<name>A0A5K1V484_ENTHI</name>
<dbReference type="EMBL" id="BDEQ01000001">
    <property type="protein sequence ID" value="GAT98263.1"/>
    <property type="molecule type" value="Genomic_DNA"/>
</dbReference>
<dbReference type="OMA" id="GWLIHQH"/>
<evidence type="ECO:0000259" key="7">
    <source>
        <dbReference type="Pfam" id="PF04884"/>
    </source>
</evidence>
<protein>
    <recommendedName>
        <fullName evidence="7">Protein root UVB sensitive/RUS domain-containing protein</fullName>
    </recommendedName>
</protein>
<gene>
    <name evidence="8" type="ORF">CL6EHI_149730</name>
</gene>
<dbReference type="Pfam" id="PF04884">
    <property type="entry name" value="UVB_sens_prot"/>
    <property type="match status" value="1"/>
</dbReference>
<dbReference type="VEuPathDB" id="AmoebaDB:EHI7A_019080"/>
<evidence type="ECO:0000256" key="3">
    <source>
        <dbReference type="ARBA" id="ARBA00022692"/>
    </source>
</evidence>
<dbReference type="PANTHER" id="PTHR12770">
    <property type="entry name" value="RUS1 FAMILY PROTEIN C16ORF58"/>
    <property type="match status" value="1"/>
</dbReference>
<dbReference type="VEuPathDB" id="AmoebaDB:EHI_149730"/>
<proteinExistence type="inferred from homology"/>
<evidence type="ECO:0000256" key="5">
    <source>
        <dbReference type="ARBA" id="ARBA00023136"/>
    </source>
</evidence>
<dbReference type="VEuPathDB" id="AmoebaDB:EHI5A_044670"/>
<evidence type="ECO:0000256" key="2">
    <source>
        <dbReference type="ARBA" id="ARBA00007558"/>
    </source>
</evidence>
<comment type="subcellular location">
    <subcellularLocation>
        <location evidence="1">Membrane</location>
    </subcellularLocation>
</comment>
<evidence type="ECO:0000313" key="9">
    <source>
        <dbReference type="Proteomes" id="UP000078387"/>
    </source>
</evidence>
<keyword evidence="4 6" id="KW-1133">Transmembrane helix</keyword>
<keyword evidence="5 6" id="KW-0472">Membrane</keyword>
<evidence type="ECO:0000256" key="1">
    <source>
        <dbReference type="ARBA" id="ARBA00004370"/>
    </source>
</evidence>
<dbReference type="AlphaFoldDB" id="A0A5K1V484"/>
<evidence type="ECO:0000313" key="8">
    <source>
        <dbReference type="EMBL" id="GAT98263.1"/>
    </source>
</evidence>
<keyword evidence="3 6" id="KW-0812">Transmembrane</keyword>
<dbReference type="PANTHER" id="PTHR12770:SF31">
    <property type="entry name" value="RUS FAMILY MEMBER 1"/>
    <property type="match status" value="1"/>
</dbReference>
<feature type="transmembrane region" description="Helical" evidence="6">
    <location>
        <begin position="200"/>
        <end position="218"/>
    </location>
</feature>
<accession>A0A5K1V484</accession>
<comment type="caution">
    <text evidence="8">The sequence shown here is derived from an EMBL/GenBank/DDBJ whole genome shotgun (WGS) entry which is preliminary data.</text>
</comment>
<dbReference type="InterPro" id="IPR006968">
    <property type="entry name" value="RUS_fam"/>
</dbReference>
<sequence>MSTIERQPSPHGSFEITESKGKWSRRYIFDDGYTQQPFQKSQNHLQELIVPVGYPTSVERGYFRFVIFSVIMEAANMMMLVMSVSAILRINPGHSAAFFVVFREVMTGMMHLIITERWGTSIVFFAKQWRMRIELISELLRIIEIAFISTPIFYSISVTCSVIEGVLQASRQVIKTRILNNYAKGNNVAELTEKVQNLETLFRVVSLLIGWLILHVLGDFTESGIIVFICALISHCICNFLLSNVIVFKTLNYERLTILMSYFMNIKNEILSPVVVSRIESKIKVNEMVNIRMGISLNSIPKSSDLYIDISQSIKKYQYYLYKTSTNQIWVILGDHITKDEIFESLLCAYSQLVIGWDENRKQQVKDWDIVGCLKEKGWDIENLDVRIGAYRIQSDLLKF</sequence>
<dbReference type="InterPro" id="IPR054549">
    <property type="entry name" value="UVB_sens_RUS_dom"/>
</dbReference>
<comment type="similarity">
    <text evidence="2">Belongs to the RUS1 family.</text>
</comment>
<dbReference type="VEuPathDB" id="AmoebaDB:EHI8A_019230"/>
<feature type="transmembrane region" description="Helical" evidence="6">
    <location>
        <begin position="65"/>
        <end position="88"/>
    </location>
</feature>
<evidence type="ECO:0000256" key="4">
    <source>
        <dbReference type="ARBA" id="ARBA00022989"/>
    </source>
</evidence>
<dbReference type="Proteomes" id="UP000078387">
    <property type="component" value="Unassembled WGS sequence"/>
</dbReference>
<evidence type="ECO:0000256" key="6">
    <source>
        <dbReference type="SAM" id="Phobius"/>
    </source>
</evidence>
<feature type="transmembrane region" description="Helical" evidence="6">
    <location>
        <begin position="224"/>
        <end position="248"/>
    </location>
</feature>
<dbReference type="VEuPathDB" id="AmoebaDB:KM1_043880"/>
<reference evidence="8 9" key="1">
    <citation type="submission" date="2016-05" db="EMBL/GenBank/DDBJ databases">
        <title>First whole genome sequencing of Entamoeba histolytica HM1:IMSS-clone-6.</title>
        <authorList>
            <person name="Mukherjee Avik.K."/>
            <person name="Izumyama S."/>
            <person name="Nakada-Tsukui K."/>
            <person name="Nozaki T."/>
        </authorList>
    </citation>
    <scope>NUCLEOTIDE SEQUENCE [LARGE SCALE GENOMIC DNA]</scope>
    <source>
        <strain evidence="8 9">HM1:IMSS clone 6</strain>
    </source>
</reference>
<organism evidence="8 9">
    <name type="scientific">Entamoeba histolytica</name>
    <dbReference type="NCBI Taxonomy" id="5759"/>
    <lineage>
        <taxon>Eukaryota</taxon>
        <taxon>Amoebozoa</taxon>
        <taxon>Evosea</taxon>
        <taxon>Archamoebae</taxon>
        <taxon>Mastigamoebida</taxon>
        <taxon>Entamoebidae</taxon>
        <taxon>Entamoeba</taxon>
    </lineage>
</organism>
<dbReference type="GO" id="GO:0016020">
    <property type="term" value="C:membrane"/>
    <property type="evidence" value="ECO:0007669"/>
    <property type="project" value="UniProtKB-SubCell"/>
</dbReference>
<feature type="domain" description="Protein root UVB sensitive/RUS" evidence="7">
    <location>
        <begin position="39"/>
        <end position="265"/>
    </location>
</feature>